<evidence type="ECO:0000313" key="2">
    <source>
        <dbReference type="EMBL" id="MCI3246330.1"/>
    </source>
</evidence>
<name>A0ABS9XW65_9ACTN</name>
<dbReference type="RefSeq" id="WP_242713681.1">
    <property type="nucleotide sequence ID" value="NZ_JALDAX010000032.1"/>
</dbReference>
<proteinExistence type="predicted"/>
<accession>A0ABS9XW65</accession>
<feature type="region of interest" description="Disordered" evidence="1">
    <location>
        <begin position="54"/>
        <end position="74"/>
    </location>
</feature>
<comment type="caution">
    <text evidence="2">The sequence shown here is derived from an EMBL/GenBank/DDBJ whole genome shotgun (WGS) entry which is preliminary data.</text>
</comment>
<dbReference type="Proteomes" id="UP001165270">
    <property type="component" value="Unassembled WGS sequence"/>
</dbReference>
<organism evidence="2 3">
    <name type="scientific">Streptomyces spinosisporus</name>
    <dbReference type="NCBI Taxonomy" id="2927582"/>
    <lineage>
        <taxon>Bacteria</taxon>
        <taxon>Bacillati</taxon>
        <taxon>Actinomycetota</taxon>
        <taxon>Actinomycetes</taxon>
        <taxon>Kitasatosporales</taxon>
        <taxon>Streptomycetaceae</taxon>
        <taxon>Streptomyces</taxon>
    </lineage>
</organism>
<gene>
    <name evidence="2" type="ORF">MQN93_42230</name>
</gene>
<evidence type="ECO:0008006" key="4">
    <source>
        <dbReference type="Google" id="ProtNLM"/>
    </source>
</evidence>
<sequence length="74" mass="8351">MPNAPKTKHRSVRIEDQDWADLAARAPGGDRAAVIKDLVRWYLRRDGAELPERPFAPLPPDFEPINTLMPESTS</sequence>
<reference evidence="2" key="1">
    <citation type="submission" date="2022-03" db="EMBL/GenBank/DDBJ databases">
        <title>Streptomyces 7R015 and 7R016 isolated from Barleria lupulina in Thailand.</title>
        <authorList>
            <person name="Kanchanasin P."/>
            <person name="Phongsopitanun W."/>
            <person name="Tanasupawat S."/>
        </authorList>
    </citation>
    <scope>NUCLEOTIDE SEQUENCE</scope>
    <source>
        <strain evidence="2">7R016</strain>
    </source>
</reference>
<dbReference type="EMBL" id="JALDAX010000032">
    <property type="protein sequence ID" value="MCI3246330.1"/>
    <property type="molecule type" value="Genomic_DNA"/>
</dbReference>
<evidence type="ECO:0000256" key="1">
    <source>
        <dbReference type="SAM" id="MobiDB-lite"/>
    </source>
</evidence>
<evidence type="ECO:0000313" key="3">
    <source>
        <dbReference type="Proteomes" id="UP001165270"/>
    </source>
</evidence>
<keyword evidence="3" id="KW-1185">Reference proteome</keyword>
<protein>
    <recommendedName>
        <fullName evidence="4">CopG family transcriptional regulator</fullName>
    </recommendedName>
</protein>